<keyword evidence="3" id="KW-1185">Reference proteome</keyword>
<dbReference type="PANTHER" id="PTHR43198:SF2">
    <property type="entry name" value="SI:CH1073-67J19.1-RELATED"/>
    <property type="match status" value="1"/>
</dbReference>
<dbReference type="PANTHER" id="PTHR43198">
    <property type="entry name" value="BIFUNCTIONAL TH2 PROTEIN"/>
    <property type="match status" value="1"/>
</dbReference>
<dbReference type="SUPFAM" id="SSF48613">
    <property type="entry name" value="Heme oxygenase-like"/>
    <property type="match status" value="1"/>
</dbReference>
<organism evidence="2 3">
    <name type="scientific">Candidatus Pantoea varia</name>
    <dbReference type="NCBI Taxonomy" id="1881036"/>
    <lineage>
        <taxon>Bacteria</taxon>
        <taxon>Pseudomonadati</taxon>
        <taxon>Pseudomonadota</taxon>
        <taxon>Gammaproteobacteria</taxon>
        <taxon>Enterobacterales</taxon>
        <taxon>Erwiniaceae</taxon>
        <taxon>Pantoea</taxon>
    </lineage>
</organism>
<dbReference type="Pfam" id="PF03070">
    <property type="entry name" value="TENA_THI-4"/>
    <property type="match status" value="1"/>
</dbReference>
<reference evidence="3" key="1">
    <citation type="submission" date="2016-10" db="EMBL/GenBank/DDBJ databases">
        <authorList>
            <person name="Varghese N."/>
            <person name="Submissions S."/>
        </authorList>
    </citation>
    <scope>NUCLEOTIDE SEQUENCE [LARGE SCALE GENOMIC DNA]</scope>
    <source>
        <strain evidence="3">OV426</strain>
    </source>
</reference>
<evidence type="ECO:0000313" key="2">
    <source>
        <dbReference type="EMBL" id="SFO14634.1"/>
    </source>
</evidence>
<protein>
    <submittedName>
        <fullName evidence="2">Thiaminase (Transcriptional activator TenA)</fullName>
    </submittedName>
</protein>
<name>A0A1I5ESZ5_9GAMM</name>
<evidence type="ECO:0000313" key="3">
    <source>
        <dbReference type="Proteomes" id="UP000198968"/>
    </source>
</evidence>
<dbReference type="Proteomes" id="UP000198968">
    <property type="component" value="Unassembled WGS sequence"/>
</dbReference>
<dbReference type="CDD" id="cd19367">
    <property type="entry name" value="TenA_C_ScTHI20-like"/>
    <property type="match status" value="1"/>
</dbReference>
<dbReference type="InterPro" id="IPR004305">
    <property type="entry name" value="Thiaminase-2/PQQC"/>
</dbReference>
<dbReference type="InterPro" id="IPR050967">
    <property type="entry name" value="Thiamine_Salvage_TenA"/>
</dbReference>
<dbReference type="EMBL" id="FOVG01000003">
    <property type="protein sequence ID" value="SFO14634.1"/>
    <property type="molecule type" value="Genomic_DNA"/>
</dbReference>
<dbReference type="GO" id="GO:0005829">
    <property type="term" value="C:cytosol"/>
    <property type="evidence" value="ECO:0007669"/>
    <property type="project" value="TreeGrafter"/>
</dbReference>
<accession>A0A1I5ESZ5</accession>
<proteinExistence type="predicted"/>
<gene>
    <name evidence="2" type="ORF">SAMN05428971_3097</name>
</gene>
<dbReference type="InterPro" id="IPR016084">
    <property type="entry name" value="Haem_Oase-like_multi-hlx"/>
</dbReference>
<feature type="domain" description="Thiaminase-2/PQQC" evidence="1">
    <location>
        <begin position="17"/>
        <end position="224"/>
    </location>
</feature>
<evidence type="ECO:0000259" key="1">
    <source>
        <dbReference type="Pfam" id="PF03070"/>
    </source>
</evidence>
<dbReference type="Gene3D" id="1.20.910.10">
    <property type="entry name" value="Heme oxygenase-like"/>
    <property type="match status" value="1"/>
</dbReference>
<sequence length="233" mass="26007">MSHPLFETGFYGRLRQQAGSEWHAYVRHDFVQQLGQGMLQPAAFRHYLTQDYLFLLHFARAWGLLISKLSEPAALRSATASLNAIVSELPLHLAYCQQWGISEAAMASEPEAMETINYTRYVLDVGHTGDALELMTALMPCVAGYAEIGLTLLDDTATRFEGNPYAAWIENYGDESYLSGVGSSLLLFETLAQQRAGEQRFDRLAEIFTTATRLEAAFWQMGLNHAADFQVSP</sequence>
<dbReference type="OrthoDB" id="34166at2"/>
<dbReference type="AlphaFoldDB" id="A0A1I5ESZ5"/>
<dbReference type="RefSeq" id="WP_090965133.1">
    <property type="nucleotide sequence ID" value="NZ_FOVG01000003.1"/>
</dbReference>